<organism evidence="1 2">
    <name type="scientific">Ceratitis capitata</name>
    <name type="common">Mediterranean fruit fly</name>
    <name type="synonym">Tephritis capitata</name>
    <dbReference type="NCBI Taxonomy" id="7213"/>
    <lineage>
        <taxon>Eukaryota</taxon>
        <taxon>Metazoa</taxon>
        <taxon>Ecdysozoa</taxon>
        <taxon>Arthropoda</taxon>
        <taxon>Hexapoda</taxon>
        <taxon>Insecta</taxon>
        <taxon>Pterygota</taxon>
        <taxon>Neoptera</taxon>
        <taxon>Endopterygota</taxon>
        <taxon>Diptera</taxon>
        <taxon>Brachycera</taxon>
        <taxon>Muscomorpha</taxon>
        <taxon>Tephritoidea</taxon>
        <taxon>Tephritidae</taxon>
        <taxon>Ceratitis</taxon>
        <taxon>Ceratitis</taxon>
    </lineage>
</organism>
<dbReference type="AlphaFoldDB" id="A0A811U2Y9"/>
<dbReference type="EMBL" id="CAJHJT010000001">
    <property type="protein sequence ID" value="CAD6993279.1"/>
    <property type="molecule type" value="Genomic_DNA"/>
</dbReference>
<proteinExistence type="predicted"/>
<evidence type="ECO:0000313" key="1">
    <source>
        <dbReference type="EMBL" id="CAD6993279.1"/>
    </source>
</evidence>
<gene>
    <name evidence="1" type="ORF">CCAP1982_LOCUS2095</name>
</gene>
<reference evidence="1" key="1">
    <citation type="submission" date="2020-11" db="EMBL/GenBank/DDBJ databases">
        <authorList>
            <person name="Whitehead M."/>
        </authorList>
    </citation>
    <scope>NUCLEOTIDE SEQUENCE</scope>
    <source>
        <strain evidence="1">EGII</strain>
    </source>
</reference>
<protein>
    <submittedName>
        <fullName evidence="1">(Mediterranean fruit fly) hypothetical protein</fullName>
    </submittedName>
</protein>
<comment type="caution">
    <text evidence="1">The sequence shown here is derived from an EMBL/GenBank/DDBJ whole genome shotgun (WGS) entry which is preliminary data.</text>
</comment>
<evidence type="ECO:0000313" key="2">
    <source>
        <dbReference type="Proteomes" id="UP000606786"/>
    </source>
</evidence>
<name>A0A811U2Y9_CERCA</name>
<sequence length="70" mass="8210">MYTKFTKFNNSQEKGFAIPFKVAQNFFTCNFCMPSKRRTQSLQSNIYVYVSKSQLNSFKYPTSEKLSTNN</sequence>
<accession>A0A811U2Y9</accession>
<dbReference type="Proteomes" id="UP000606786">
    <property type="component" value="Unassembled WGS sequence"/>
</dbReference>
<keyword evidence="2" id="KW-1185">Reference proteome</keyword>